<dbReference type="Proteomes" id="UP000250157">
    <property type="component" value="Segment"/>
</dbReference>
<dbReference type="PROSITE" id="PS51168">
    <property type="entry name" value="CHORISMATE_MUT_2"/>
    <property type="match status" value="1"/>
</dbReference>
<reference evidence="2 3" key="1">
    <citation type="submission" date="2018-02" db="EMBL/GenBank/DDBJ databases">
        <title>Full genome sequencing of a novel polyvalent bacteriophage as one of T4-Family member.</title>
        <authorList>
            <person name="Kawasaki T."/>
            <person name="Saad A.M."/>
            <person name="Yamada T."/>
        </authorList>
    </citation>
    <scope>NUCLEOTIDE SEQUENCE [LARGE SCALE GENOMIC DNA]</scope>
    <source>
        <strain evidence="2 3">EcS1</strain>
    </source>
</reference>
<dbReference type="SMART" id="SM00830">
    <property type="entry name" value="CM_2"/>
    <property type="match status" value="1"/>
</dbReference>
<dbReference type="SUPFAM" id="SSF48600">
    <property type="entry name" value="Chorismate mutase II"/>
    <property type="match status" value="1"/>
</dbReference>
<name>A0A2Z5ZC98_9CAUD</name>
<organism evidence="2 3">
    <name type="scientific">Escherichia phage EcS1</name>
    <dbReference type="NCBI Taxonomy" id="2083276"/>
    <lineage>
        <taxon>Viruses</taxon>
        <taxon>Duplodnaviria</taxon>
        <taxon>Heunggongvirae</taxon>
        <taxon>Uroviricota</taxon>
        <taxon>Caudoviricetes</taxon>
        <taxon>Pantevenvirales</taxon>
        <taxon>Straboviridae</taxon>
        <taxon>Tevenvirinae</taxon>
        <taxon>Kagamiyamavirus</taxon>
        <taxon>Kagamiyamavirus ecs1</taxon>
    </lineage>
</organism>
<dbReference type="GO" id="GO:0004106">
    <property type="term" value="F:chorismate mutase activity"/>
    <property type="evidence" value="ECO:0007669"/>
    <property type="project" value="InterPro"/>
</dbReference>
<dbReference type="InterPro" id="IPR036979">
    <property type="entry name" value="CM_dom_sf"/>
</dbReference>
<feature type="domain" description="Chorismate mutase" evidence="1">
    <location>
        <begin position="34"/>
        <end position="114"/>
    </location>
</feature>
<evidence type="ECO:0000313" key="3">
    <source>
        <dbReference type="Proteomes" id="UP000250157"/>
    </source>
</evidence>
<dbReference type="InterPro" id="IPR036263">
    <property type="entry name" value="Chorismate_II_sf"/>
</dbReference>
<dbReference type="InterPro" id="IPR002701">
    <property type="entry name" value="CM_II_prokaryot"/>
</dbReference>
<dbReference type="EMBL" id="LC371242">
    <property type="protein sequence ID" value="BBC78086.1"/>
    <property type="molecule type" value="Genomic_DNA"/>
</dbReference>
<dbReference type="GeneID" id="65108225"/>
<evidence type="ECO:0000313" key="2">
    <source>
        <dbReference type="EMBL" id="BBC78086.1"/>
    </source>
</evidence>
<sequence>MRRINHMMNEISIKSRRIQAGEDPATYNPFDVKPSPSRLLNVMRNEIEDIDYEMHKLLERRFKVTDAIGSLKKKHNLPVENLEVEAFKLAAVPDELKSIYQFIFNESKKRQEVL</sequence>
<dbReference type="Pfam" id="PF01817">
    <property type="entry name" value="CM_2"/>
    <property type="match status" value="1"/>
</dbReference>
<accession>A0A2Z5ZC98</accession>
<proteinExistence type="predicted"/>
<keyword evidence="3" id="KW-1185">Reference proteome</keyword>
<protein>
    <recommendedName>
        <fullName evidence="1">Chorismate mutase domain-containing protein</fullName>
    </recommendedName>
</protein>
<evidence type="ECO:0000259" key="1">
    <source>
        <dbReference type="PROSITE" id="PS51168"/>
    </source>
</evidence>
<dbReference type="KEGG" id="vg:65108225"/>
<dbReference type="RefSeq" id="YP_010090733.1">
    <property type="nucleotide sequence ID" value="NC_055721.1"/>
</dbReference>
<dbReference type="Gene3D" id="1.20.59.10">
    <property type="entry name" value="Chorismate mutase"/>
    <property type="match status" value="1"/>
</dbReference>
<dbReference type="GO" id="GO:0046417">
    <property type="term" value="P:chorismate metabolic process"/>
    <property type="evidence" value="ECO:0007669"/>
    <property type="project" value="InterPro"/>
</dbReference>